<feature type="region of interest" description="Disordered" evidence="12">
    <location>
        <begin position="546"/>
        <end position="583"/>
    </location>
</feature>
<dbReference type="AlphaFoldDB" id="A0A1Q8VVS4"/>
<keyword evidence="4 10" id="KW-0349">Heme</keyword>
<evidence type="ECO:0000256" key="1">
    <source>
        <dbReference type="ARBA" id="ARBA00005329"/>
    </source>
</evidence>
<dbReference type="PIRSF" id="PIRSF038928">
    <property type="entry name" value="Catalase_clade1-3"/>
    <property type="match status" value="1"/>
</dbReference>
<dbReference type="EC" id="1.11.1.6" evidence="2 11"/>
<evidence type="ECO:0000256" key="7">
    <source>
        <dbReference type="ARBA" id="ARBA00023004"/>
    </source>
</evidence>
<evidence type="ECO:0000256" key="5">
    <source>
        <dbReference type="ARBA" id="ARBA00022723"/>
    </source>
</evidence>
<feature type="active site" evidence="9">
    <location>
        <position position="162"/>
    </location>
</feature>
<evidence type="ECO:0000256" key="3">
    <source>
        <dbReference type="ARBA" id="ARBA00022559"/>
    </source>
</evidence>
<dbReference type="GO" id="GO:0042744">
    <property type="term" value="P:hydrogen peroxide catabolic process"/>
    <property type="evidence" value="ECO:0007669"/>
    <property type="project" value="UniProtKB-KW"/>
</dbReference>
<keyword evidence="8 11" id="KW-0376">Hydrogen peroxide</keyword>
<dbReference type="RefSeq" id="WP_070658429.1">
    <property type="nucleotide sequence ID" value="NZ_MSKM01000036.1"/>
</dbReference>
<dbReference type="SUPFAM" id="SSF56634">
    <property type="entry name" value="Heme-dependent catalase-like"/>
    <property type="match status" value="1"/>
</dbReference>
<dbReference type="FunFam" id="2.40.180.10:FF:000001">
    <property type="entry name" value="Catalase"/>
    <property type="match status" value="1"/>
</dbReference>
<dbReference type="GO" id="GO:0046872">
    <property type="term" value="F:metal ion binding"/>
    <property type="evidence" value="ECO:0007669"/>
    <property type="project" value="UniProtKB-KW"/>
</dbReference>
<comment type="caution">
    <text evidence="14">The sequence shown here is derived from an EMBL/GenBank/DDBJ whole genome shotgun (WGS) entry which is preliminary data.</text>
</comment>
<dbReference type="GO" id="GO:0004096">
    <property type="term" value="F:catalase activity"/>
    <property type="evidence" value="ECO:0007669"/>
    <property type="project" value="UniProtKB-EC"/>
</dbReference>
<evidence type="ECO:0000313" key="15">
    <source>
        <dbReference type="Proteomes" id="UP000185772"/>
    </source>
</evidence>
<organism evidence="14 15">
    <name type="scientific">Actinomyces oris</name>
    <dbReference type="NCBI Taxonomy" id="544580"/>
    <lineage>
        <taxon>Bacteria</taxon>
        <taxon>Bacillati</taxon>
        <taxon>Actinomycetota</taxon>
        <taxon>Actinomycetes</taxon>
        <taxon>Actinomycetales</taxon>
        <taxon>Actinomycetaceae</taxon>
        <taxon>Actinomyces</taxon>
    </lineage>
</organism>
<dbReference type="InterPro" id="IPR024708">
    <property type="entry name" value="Catalase_AS"/>
</dbReference>
<keyword evidence="3 11" id="KW-0575">Peroxidase</keyword>
<dbReference type="InterPro" id="IPR018028">
    <property type="entry name" value="Catalase"/>
</dbReference>
<dbReference type="PROSITE" id="PS00437">
    <property type="entry name" value="CATALASE_1"/>
    <property type="match status" value="1"/>
</dbReference>
<evidence type="ECO:0000256" key="11">
    <source>
        <dbReference type="RuleBase" id="RU000498"/>
    </source>
</evidence>
<dbReference type="GO" id="GO:0005737">
    <property type="term" value="C:cytoplasm"/>
    <property type="evidence" value="ECO:0007669"/>
    <property type="project" value="TreeGrafter"/>
</dbReference>
<proteinExistence type="inferred from homology"/>
<accession>A0A1Q8VVS4</accession>
<dbReference type="GO" id="GO:0042542">
    <property type="term" value="P:response to hydrogen peroxide"/>
    <property type="evidence" value="ECO:0007669"/>
    <property type="project" value="TreeGrafter"/>
</dbReference>
<feature type="compositionally biased region" description="Polar residues" evidence="12">
    <location>
        <begin position="1"/>
        <end position="13"/>
    </location>
</feature>
<evidence type="ECO:0000313" key="14">
    <source>
        <dbReference type="EMBL" id="OLO52248.1"/>
    </source>
</evidence>
<dbReference type="PANTHER" id="PTHR11465:SF61">
    <property type="entry name" value="CATALASE"/>
    <property type="match status" value="1"/>
</dbReference>
<dbReference type="InterPro" id="IPR010582">
    <property type="entry name" value="Catalase_immune_responsive"/>
</dbReference>
<dbReference type="PANTHER" id="PTHR11465">
    <property type="entry name" value="CATALASE"/>
    <property type="match status" value="1"/>
</dbReference>
<dbReference type="PRINTS" id="PR00067">
    <property type="entry name" value="CATALASE"/>
</dbReference>
<dbReference type="Pfam" id="PF00199">
    <property type="entry name" value="Catalase"/>
    <property type="match status" value="1"/>
</dbReference>
<protein>
    <recommendedName>
        <fullName evidence="2 11">Catalase</fullName>
        <ecNumber evidence="2 11">1.11.1.6</ecNumber>
    </recommendedName>
</protein>
<dbReference type="PROSITE" id="PS51402">
    <property type="entry name" value="CATALASE_3"/>
    <property type="match status" value="1"/>
</dbReference>
<dbReference type="InterPro" id="IPR002226">
    <property type="entry name" value="Catalase_haem_BS"/>
</dbReference>
<evidence type="ECO:0000256" key="6">
    <source>
        <dbReference type="ARBA" id="ARBA00023002"/>
    </source>
</evidence>
<dbReference type="InterPro" id="IPR011614">
    <property type="entry name" value="Catalase_core"/>
</dbReference>
<dbReference type="SMART" id="SM01060">
    <property type="entry name" value="Catalase"/>
    <property type="match status" value="1"/>
</dbReference>
<evidence type="ECO:0000256" key="8">
    <source>
        <dbReference type="ARBA" id="ARBA00023324"/>
    </source>
</evidence>
<feature type="compositionally biased region" description="Polar residues" evidence="12">
    <location>
        <begin position="44"/>
        <end position="56"/>
    </location>
</feature>
<feature type="active site" evidence="9">
    <location>
        <position position="89"/>
    </location>
</feature>
<evidence type="ECO:0000256" key="12">
    <source>
        <dbReference type="SAM" id="MobiDB-lite"/>
    </source>
</evidence>
<feature type="domain" description="Catalase core" evidence="13">
    <location>
        <begin position="42"/>
        <end position="429"/>
    </location>
</feature>
<dbReference type="Proteomes" id="UP000185772">
    <property type="component" value="Unassembled WGS sequence"/>
</dbReference>
<evidence type="ECO:0000256" key="9">
    <source>
        <dbReference type="PIRSR" id="PIRSR038928-1"/>
    </source>
</evidence>
<gene>
    <name evidence="14" type="ORF">BKH27_09685</name>
</gene>
<evidence type="ECO:0000259" key="13">
    <source>
        <dbReference type="SMART" id="SM01060"/>
    </source>
</evidence>
<dbReference type="InterPro" id="IPR024711">
    <property type="entry name" value="Catalase_clade1/3"/>
</dbReference>
<dbReference type="Gene3D" id="2.40.180.10">
    <property type="entry name" value="Catalase core domain"/>
    <property type="match status" value="1"/>
</dbReference>
<comment type="cofactor">
    <cofactor evidence="10">
        <name>heme</name>
        <dbReference type="ChEBI" id="CHEBI:30413"/>
    </cofactor>
</comment>
<evidence type="ECO:0000256" key="4">
    <source>
        <dbReference type="ARBA" id="ARBA00022617"/>
    </source>
</evidence>
<reference evidence="14 15" key="1">
    <citation type="submission" date="2016-12" db="EMBL/GenBank/DDBJ databases">
        <title>Genomic comparison of strains in the 'Actinomyces naeslundii' group.</title>
        <authorList>
            <person name="Mughal S.R."/>
            <person name="Do T."/>
            <person name="Gilbert S.C."/>
            <person name="Witherden E.A."/>
            <person name="Didelot X."/>
            <person name="Beighton D."/>
        </authorList>
    </citation>
    <scope>NUCLEOTIDE SEQUENCE [LARGE SCALE GENOMIC DNA]</scope>
    <source>
        <strain evidence="14 15">MMRCO6-1</strain>
    </source>
</reference>
<dbReference type="EMBL" id="MSKM01000036">
    <property type="protein sequence ID" value="OLO52248.1"/>
    <property type="molecule type" value="Genomic_DNA"/>
</dbReference>
<dbReference type="Pfam" id="PF06628">
    <property type="entry name" value="Catalase-rel"/>
    <property type="match status" value="1"/>
</dbReference>
<comment type="catalytic activity">
    <reaction evidence="11">
        <text>2 H2O2 = O2 + 2 H2O</text>
        <dbReference type="Rhea" id="RHEA:20309"/>
        <dbReference type="ChEBI" id="CHEBI:15377"/>
        <dbReference type="ChEBI" id="CHEBI:15379"/>
        <dbReference type="ChEBI" id="CHEBI:16240"/>
        <dbReference type="EC" id="1.11.1.6"/>
    </reaction>
</comment>
<keyword evidence="7 10" id="KW-0408">Iron</keyword>
<sequence>MNDTNLPETSQDSAPAGCPMSRAGLGEHLPSRNNAVGQGRMTMANGSPVHNNQDSMTAGPRGPVALQDAWLLEKHAHFNREVIPERRMHAKGSGAWGTFTVTRAIPELTRAAIFSAEGNQCELFMRFSTVAGERGAADAERDIRGFAMRFFTSEGNWDVVGNNTPVFFFRDGKKFIDLNHAVKRDPRTNLRSPNTNWDFWTSLPESLLQVTITMSDRGIPLSYRYMHGFSSHAYSFINAEGVRTWVKFHFRSQQGLANLTDQEAATVIAQDRESNQRDLYESIEKGQYPRWTMYVQTMTVEQAEALTDFNPFDLTKMWPKADFPFQEVGVLELNRNPDNYFQDVEQAGFTPQNIVPGIGYSPDRMLQARLFSYGDAQRYRLGVNHHQIPVNSPRGVACPHGFHRDGAMRVDGNAGSQNAYEPNSYGNWRDSREFSEPVQAGGDVAMYDFREDDHDYYTQPGMLWRAMTPEQQLVLCENTARAMGDSTLQIKHRHIFNCYHADPDYGRGVAQALGIDIDSVDLDGATADSYELWLARNRANVELDVPTSPAAPASAANLGPAGRDTNVADPTTLTDPMNDPYVL</sequence>
<dbReference type="PROSITE" id="PS00438">
    <property type="entry name" value="CATALASE_2"/>
    <property type="match status" value="1"/>
</dbReference>
<feature type="binding site" description="axial binding residue" evidence="10">
    <location>
        <position position="373"/>
    </location>
    <ligand>
        <name>heme</name>
        <dbReference type="ChEBI" id="CHEBI:30413"/>
    </ligand>
    <ligandPart>
        <name>Fe</name>
        <dbReference type="ChEBI" id="CHEBI:18248"/>
    </ligandPart>
</feature>
<keyword evidence="6 11" id="KW-0560">Oxidoreductase</keyword>
<name>A0A1Q8VVS4_9ACTO</name>
<evidence type="ECO:0000256" key="2">
    <source>
        <dbReference type="ARBA" id="ARBA00012314"/>
    </source>
</evidence>
<evidence type="ECO:0000256" key="10">
    <source>
        <dbReference type="PIRSR" id="PIRSR038928-2"/>
    </source>
</evidence>
<feature type="region of interest" description="Disordered" evidence="12">
    <location>
        <begin position="1"/>
        <end position="62"/>
    </location>
</feature>
<dbReference type="GO" id="GO:0020037">
    <property type="term" value="F:heme binding"/>
    <property type="evidence" value="ECO:0007669"/>
    <property type="project" value="InterPro"/>
</dbReference>
<comment type="similarity">
    <text evidence="1 11">Belongs to the catalase family.</text>
</comment>
<keyword evidence="5 10" id="KW-0479">Metal-binding</keyword>
<dbReference type="InterPro" id="IPR020835">
    <property type="entry name" value="Catalase_sf"/>
</dbReference>